<feature type="compositionally biased region" description="Basic and acidic residues" evidence="6">
    <location>
        <begin position="626"/>
        <end position="635"/>
    </location>
</feature>
<comment type="subcellular location">
    <subcellularLocation>
        <location evidence="5">Vacuole membrane</location>
        <topology evidence="5">Peripheral membrane protein</topology>
    </subcellularLocation>
</comment>
<evidence type="ECO:0000256" key="6">
    <source>
        <dbReference type="SAM" id="MobiDB-lite"/>
    </source>
</evidence>
<dbReference type="EMBL" id="MU006090">
    <property type="protein sequence ID" value="KAF2842507.1"/>
    <property type="molecule type" value="Genomic_DNA"/>
</dbReference>
<feature type="compositionally biased region" description="Low complexity" evidence="6">
    <location>
        <begin position="58"/>
        <end position="77"/>
    </location>
</feature>
<dbReference type="InterPro" id="IPR005365">
    <property type="entry name" value="Npr3"/>
</dbReference>
<dbReference type="GO" id="GO:0005774">
    <property type="term" value="C:vacuolar membrane"/>
    <property type="evidence" value="ECO:0007669"/>
    <property type="project" value="UniProtKB-SubCell"/>
</dbReference>
<comment type="similarity">
    <text evidence="1 5">Belongs to the NPR3 family.</text>
</comment>
<reference evidence="8" key="1">
    <citation type="journal article" date="2020" name="Stud. Mycol.">
        <title>101 Dothideomycetes genomes: a test case for predicting lifestyles and emergence of pathogens.</title>
        <authorList>
            <person name="Haridas S."/>
            <person name="Albert R."/>
            <person name="Binder M."/>
            <person name="Bloem J."/>
            <person name="Labutti K."/>
            <person name="Salamov A."/>
            <person name="Andreopoulos B."/>
            <person name="Baker S."/>
            <person name="Barry K."/>
            <person name="Bills G."/>
            <person name="Bluhm B."/>
            <person name="Cannon C."/>
            <person name="Castanera R."/>
            <person name="Culley D."/>
            <person name="Daum C."/>
            <person name="Ezra D."/>
            <person name="Gonzalez J."/>
            <person name="Henrissat B."/>
            <person name="Kuo A."/>
            <person name="Liang C."/>
            <person name="Lipzen A."/>
            <person name="Lutzoni F."/>
            <person name="Magnuson J."/>
            <person name="Mondo S."/>
            <person name="Nolan M."/>
            <person name="Ohm R."/>
            <person name="Pangilinan J."/>
            <person name="Park H.-J."/>
            <person name="Ramirez L."/>
            <person name="Alfaro M."/>
            <person name="Sun H."/>
            <person name="Tritt A."/>
            <person name="Yoshinaga Y."/>
            <person name="Zwiers L.-H."/>
            <person name="Turgeon B."/>
            <person name="Goodwin S."/>
            <person name="Spatafora J."/>
            <person name="Crous P."/>
            <person name="Grigoriev I."/>
        </authorList>
    </citation>
    <scope>NUCLEOTIDE SEQUENCE</scope>
    <source>
        <strain evidence="8">CBS 101060</strain>
    </source>
</reference>
<protein>
    <recommendedName>
        <fullName evidence="2 5">Nitrogen permease regulator 3</fullName>
    </recommendedName>
    <alternativeName>
        <fullName evidence="4 5">Required for meiotic nuclear division protein 11</fullName>
    </alternativeName>
</protein>
<feature type="region of interest" description="Disordered" evidence="6">
    <location>
        <begin position="609"/>
        <end position="637"/>
    </location>
</feature>
<accession>A0A9P4SHB3</accession>
<feature type="region of interest" description="Disordered" evidence="6">
    <location>
        <begin position="258"/>
        <end position="279"/>
    </location>
</feature>
<keyword evidence="5" id="KW-0732">Signal</keyword>
<sequence>MASLSWSISPTTFNHPPNPSLVAIILVAKSRAGPHFVFHYPPYPKSGSLPPSNPSWYGTTSTKGDTSSESSSGSSGSSDDEESGDRSSRAGSRVTSRGTSGKHEPGLRGTGLREYEDIDEVDREEEDFQEDGSRPLNGASRRPPENDWEEVLGYATGGLENLLCPQPGLNKRRFEVALDILIFLGSPRFVRDDGTWKKRRRRRWSGGNGNNELANVNHSENLDYEAADNQTRNSRISSMNEQDPTFVHPEGFEPGYGHGMLSEVASEAGSEPKSDSTGSMEDEMTLFNVLFVLDPPVNQHILRIKELYDNVAKKFSKALKHEQARSNYVWEECRKILALKAKAKENKTPMSILWPTIMFKSSLARSIAIIYDAISDSKIAHVNLNSSVDTSFQIPQAIFTPYAPTPIHPQQPGLWLTTANIVDDEDSISIMSPHSALLLLEDSEILLKEIESETRERSAPLAFFIRNLTPTKSLQKLSVTCSITMQDVQVLSNHLIYWRRARAIPPLNPRDTYIVSPNADMRALHNATRAFSIRFPSLPPLPKMLNMLSGQTRPFGQLMPSKDHRIAYMEILAWLMRGGWVTQLRTFAWLRIPAKVKKQVADNIEREERHRAKLATVQETNAGSDHAGHAGDEKSPSSLLTRLTLAENSENTDFQPRLTITSPLLRAYRSPNRPGSDTGSEASNVTTIPPLTEQKYPPSESDVSSSDWNRNNNFEYLRYKSFVRDSLIFSPTKANAEESAWIEHICGSFTDSELREMWPHLLQYLDGKHALEEIALREGVKRKRIARLVGLLREGNWLVVARHW</sequence>
<feature type="region of interest" description="Disordered" evidence="6">
    <location>
        <begin position="200"/>
        <end position="221"/>
    </location>
</feature>
<dbReference type="Proteomes" id="UP000799429">
    <property type="component" value="Unassembled WGS sequence"/>
</dbReference>
<feature type="compositionally biased region" description="Polar residues" evidence="6">
    <location>
        <begin position="673"/>
        <end position="689"/>
    </location>
</feature>
<dbReference type="InterPro" id="IPR056603">
    <property type="entry name" value="HTH_NPRL3"/>
</dbReference>
<organism evidence="8 9">
    <name type="scientific">Patellaria atrata CBS 101060</name>
    <dbReference type="NCBI Taxonomy" id="1346257"/>
    <lineage>
        <taxon>Eukaryota</taxon>
        <taxon>Fungi</taxon>
        <taxon>Dikarya</taxon>
        <taxon>Ascomycota</taxon>
        <taxon>Pezizomycotina</taxon>
        <taxon>Dothideomycetes</taxon>
        <taxon>Dothideomycetes incertae sedis</taxon>
        <taxon>Patellariales</taxon>
        <taxon>Patellariaceae</taxon>
        <taxon>Patellaria</taxon>
    </lineage>
</organism>
<evidence type="ECO:0000256" key="4">
    <source>
        <dbReference type="ARBA" id="ARBA00030028"/>
    </source>
</evidence>
<feature type="compositionally biased region" description="Polar residues" evidence="6">
    <location>
        <begin position="89"/>
        <end position="99"/>
    </location>
</feature>
<dbReference type="OrthoDB" id="18648at2759"/>
<feature type="domain" description="GATOR1 complex protein NPRL3 C-terminal HTH" evidence="7">
    <location>
        <begin position="736"/>
        <end position="794"/>
    </location>
</feature>
<proteinExistence type="inferred from homology"/>
<name>A0A9P4SHB3_9PEZI</name>
<evidence type="ECO:0000256" key="3">
    <source>
        <dbReference type="ARBA" id="ARBA00025376"/>
    </source>
</evidence>
<dbReference type="Pfam" id="PF24064">
    <property type="entry name" value="HTH_NPRL3"/>
    <property type="match status" value="1"/>
</dbReference>
<evidence type="ECO:0000256" key="1">
    <source>
        <dbReference type="ARBA" id="ARBA00010546"/>
    </source>
</evidence>
<evidence type="ECO:0000256" key="5">
    <source>
        <dbReference type="RuleBase" id="RU368069"/>
    </source>
</evidence>
<dbReference type="Pfam" id="PF03666">
    <property type="entry name" value="NPR3"/>
    <property type="match status" value="1"/>
</dbReference>
<dbReference type="GO" id="GO:1990130">
    <property type="term" value="C:GATOR1 complex"/>
    <property type="evidence" value="ECO:0007669"/>
    <property type="project" value="TreeGrafter"/>
</dbReference>
<keyword evidence="5" id="KW-0469">Meiosis</keyword>
<evidence type="ECO:0000313" key="8">
    <source>
        <dbReference type="EMBL" id="KAF2842507.1"/>
    </source>
</evidence>
<dbReference type="GO" id="GO:0038202">
    <property type="term" value="P:TORC1 signaling"/>
    <property type="evidence" value="ECO:0007669"/>
    <property type="project" value="TreeGrafter"/>
</dbReference>
<dbReference type="PANTHER" id="PTHR13153:SF5">
    <property type="entry name" value="GATOR COMPLEX PROTEIN NPRL3"/>
    <property type="match status" value="1"/>
</dbReference>
<evidence type="ECO:0000259" key="7">
    <source>
        <dbReference type="Pfam" id="PF24064"/>
    </source>
</evidence>
<feature type="region of interest" description="Disordered" evidence="6">
    <location>
        <begin position="665"/>
        <end position="707"/>
    </location>
</feature>
<feature type="compositionally biased region" description="Acidic residues" evidence="6">
    <location>
        <begin position="116"/>
        <end position="130"/>
    </location>
</feature>
<dbReference type="AlphaFoldDB" id="A0A9P4SHB3"/>
<feature type="region of interest" description="Disordered" evidence="6">
    <location>
        <begin position="45"/>
        <end position="146"/>
    </location>
</feature>
<gene>
    <name evidence="8" type="ORF">M501DRAFT_1022475</name>
</gene>
<keyword evidence="9" id="KW-1185">Reference proteome</keyword>
<comment type="caution">
    <text evidence="8">The sequence shown here is derived from an EMBL/GenBank/DDBJ whole genome shotgun (WGS) entry which is preliminary data.</text>
</comment>
<dbReference type="GO" id="GO:0034198">
    <property type="term" value="P:cellular response to amino acid starvation"/>
    <property type="evidence" value="ECO:0007669"/>
    <property type="project" value="TreeGrafter"/>
</dbReference>
<comment type="function">
    <text evidence="3 5">Mediates inactivation of the TORC1 complex in response to amino acid starvation. Required for meiotic nuclear division.</text>
</comment>
<evidence type="ECO:0000256" key="2">
    <source>
        <dbReference type="ARBA" id="ARBA00017880"/>
    </source>
</evidence>
<dbReference type="GO" id="GO:0051321">
    <property type="term" value="P:meiotic cell cycle"/>
    <property type="evidence" value="ECO:0007669"/>
    <property type="project" value="UniProtKB-UniRule"/>
</dbReference>
<feature type="compositionally biased region" description="Polar residues" evidence="6">
    <location>
        <begin position="210"/>
        <end position="219"/>
    </location>
</feature>
<dbReference type="PANTHER" id="PTHR13153">
    <property type="entry name" value="CGTHBA PROTEIN -14 GENE PROTEIN"/>
    <property type="match status" value="1"/>
</dbReference>
<feature type="compositionally biased region" description="Basic and acidic residues" evidence="6">
    <location>
        <begin position="101"/>
        <end position="115"/>
    </location>
</feature>
<evidence type="ECO:0000313" key="9">
    <source>
        <dbReference type="Proteomes" id="UP000799429"/>
    </source>
</evidence>
<dbReference type="GO" id="GO:1904262">
    <property type="term" value="P:negative regulation of TORC1 signaling"/>
    <property type="evidence" value="ECO:0007669"/>
    <property type="project" value="TreeGrafter"/>
</dbReference>
<dbReference type="GO" id="GO:0010508">
    <property type="term" value="P:positive regulation of autophagy"/>
    <property type="evidence" value="ECO:0007669"/>
    <property type="project" value="TreeGrafter"/>
</dbReference>